<evidence type="ECO:0000313" key="3">
    <source>
        <dbReference type="Proteomes" id="UP000859505"/>
    </source>
</evidence>
<sequence length="92" mass="9979">MKKIVASAALLGFSLLSTAAFASEFNLPGFVTEVEDGRLWVFKEGSPELEEFKQHGEPAKQFSNIGAGPNGMTIKAANQETLDEYLSEAKNK</sequence>
<evidence type="ECO:0000313" key="2">
    <source>
        <dbReference type="EMBL" id="HAT6343164.1"/>
    </source>
</evidence>
<comment type="caution">
    <text evidence="2">The sequence shown here is derived from an EMBL/GenBank/DDBJ whole genome shotgun (WGS) entry which is preliminary data.</text>
</comment>
<gene>
    <name evidence="2" type="ORF">JAJ28_000857</name>
</gene>
<dbReference type="RefSeq" id="WP_005303852.1">
    <property type="nucleotide sequence ID" value="NZ_CP083944.1"/>
</dbReference>
<feature type="signal peptide" evidence="1">
    <location>
        <begin position="1"/>
        <end position="22"/>
    </location>
</feature>
<protein>
    <submittedName>
        <fullName evidence="2">Uncharacterized protein</fullName>
    </submittedName>
</protein>
<dbReference type="AlphaFoldDB" id="A0AAD3U8G2"/>
<evidence type="ECO:0000256" key="1">
    <source>
        <dbReference type="SAM" id="SignalP"/>
    </source>
</evidence>
<organism evidence="2 3">
    <name type="scientific">Aeromonas hydrophila</name>
    <dbReference type="NCBI Taxonomy" id="644"/>
    <lineage>
        <taxon>Bacteria</taxon>
        <taxon>Pseudomonadati</taxon>
        <taxon>Pseudomonadota</taxon>
        <taxon>Gammaproteobacteria</taxon>
        <taxon>Aeromonadales</taxon>
        <taxon>Aeromonadaceae</taxon>
        <taxon>Aeromonas</taxon>
    </lineage>
</organism>
<accession>A0AAD3U8G2</accession>
<reference evidence="2" key="1">
    <citation type="journal article" date="2018" name="Genome Biol.">
        <title>SKESA: strategic k-mer extension for scrupulous assemblies.</title>
        <authorList>
            <person name="Souvorov A."/>
            <person name="Agarwala R."/>
            <person name="Lipman D.J."/>
        </authorList>
    </citation>
    <scope>NUCLEOTIDE SEQUENCE</scope>
    <source>
        <strain evidence="2">OLC2673_Aeromonas</strain>
    </source>
</reference>
<proteinExistence type="predicted"/>
<keyword evidence="1" id="KW-0732">Signal</keyword>
<name>A0AAD3U8G2_AERHY</name>
<reference evidence="2" key="2">
    <citation type="submission" date="2020-01" db="EMBL/GenBank/DDBJ databases">
        <authorList>
            <consortium name="NCBI Pathogen Detection Project"/>
        </authorList>
    </citation>
    <scope>NUCLEOTIDE SEQUENCE</scope>
    <source>
        <strain evidence="2">OLC2673_Aeromonas</strain>
    </source>
</reference>
<dbReference type="Proteomes" id="UP000859505">
    <property type="component" value="Unassembled WGS sequence"/>
</dbReference>
<feature type="chain" id="PRO_5042120644" evidence="1">
    <location>
        <begin position="23"/>
        <end position="92"/>
    </location>
</feature>
<dbReference type="EMBL" id="DACTUL010000004">
    <property type="protein sequence ID" value="HAT6343164.1"/>
    <property type="molecule type" value="Genomic_DNA"/>
</dbReference>